<dbReference type="SMART" id="SM00242">
    <property type="entry name" value="MYSc"/>
    <property type="match status" value="1"/>
</dbReference>
<dbReference type="FunFam" id="1.20.5.4820:FF:000002">
    <property type="entry name" value="Myosin heavy chain 10"/>
    <property type="match status" value="1"/>
</dbReference>
<comment type="similarity">
    <text evidence="2 10">Belongs to the TRAFAC class myosin-kinesin ATPase superfamily. Myosin family.</text>
</comment>
<keyword evidence="6" id="KW-0175">Coiled coil</keyword>
<dbReference type="RefSeq" id="XP_020901361.1">
    <property type="nucleotide sequence ID" value="XM_021045702.2"/>
</dbReference>
<feature type="region of interest" description="Disordered" evidence="11">
    <location>
        <begin position="944"/>
        <end position="967"/>
    </location>
</feature>
<feature type="compositionally biased region" description="Polar residues" evidence="11">
    <location>
        <begin position="1236"/>
        <end position="1246"/>
    </location>
</feature>
<dbReference type="PROSITE" id="PS51844">
    <property type="entry name" value="SH3_LIKE"/>
    <property type="match status" value="1"/>
</dbReference>
<dbReference type="FunFam" id="1.20.58.530:FF:000001">
    <property type="entry name" value="Myosin heavy chain"/>
    <property type="match status" value="1"/>
</dbReference>
<evidence type="ECO:0000256" key="3">
    <source>
        <dbReference type="ARBA" id="ARBA00022490"/>
    </source>
</evidence>
<evidence type="ECO:0000313" key="14">
    <source>
        <dbReference type="EnsemblMetazoa" id="XP_020901361.1"/>
    </source>
</evidence>
<feature type="compositionally biased region" description="Basic and acidic residues" evidence="11">
    <location>
        <begin position="1056"/>
        <end position="1071"/>
    </location>
</feature>
<feature type="compositionally biased region" description="Basic and acidic residues" evidence="11">
    <location>
        <begin position="944"/>
        <end position="961"/>
    </location>
</feature>
<dbReference type="FunFam" id="3.40.850.10:FF:000024">
    <property type="entry name" value="Myosin heavy chain, isoform J"/>
    <property type="match status" value="1"/>
</dbReference>
<dbReference type="PRINTS" id="PR00193">
    <property type="entry name" value="MYOSINHEAVY"/>
</dbReference>
<dbReference type="InterPro" id="IPR001609">
    <property type="entry name" value="Myosin_head_motor_dom-like"/>
</dbReference>
<dbReference type="Gene3D" id="1.20.5.4820">
    <property type="match status" value="1"/>
</dbReference>
<feature type="compositionally biased region" description="Low complexity" evidence="11">
    <location>
        <begin position="1928"/>
        <end position="1944"/>
    </location>
</feature>
<dbReference type="Gene3D" id="3.40.850.10">
    <property type="entry name" value="Kinesin motor domain"/>
    <property type="match status" value="1"/>
</dbReference>
<dbReference type="InterPro" id="IPR004009">
    <property type="entry name" value="SH3_Myosin"/>
</dbReference>
<dbReference type="InterPro" id="IPR002928">
    <property type="entry name" value="Myosin_tail"/>
</dbReference>
<evidence type="ECO:0000256" key="6">
    <source>
        <dbReference type="ARBA" id="ARBA00023054"/>
    </source>
</evidence>
<keyword evidence="3" id="KW-0963">Cytoplasm</keyword>
<dbReference type="GO" id="GO:0000146">
    <property type="term" value="F:microfilament motor activity"/>
    <property type="evidence" value="ECO:0007669"/>
    <property type="project" value="TreeGrafter"/>
</dbReference>
<feature type="region of interest" description="Actin-binding" evidence="10">
    <location>
        <begin position="642"/>
        <end position="664"/>
    </location>
</feature>
<dbReference type="Proteomes" id="UP000887567">
    <property type="component" value="Unplaced"/>
</dbReference>
<dbReference type="PANTHER" id="PTHR13140:SF857">
    <property type="entry name" value="MYOSIN-11"/>
    <property type="match status" value="1"/>
</dbReference>
<feature type="compositionally biased region" description="Basic and acidic residues" evidence="11">
    <location>
        <begin position="1842"/>
        <end position="1856"/>
    </location>
</feature>
<proteinExistence type="inferred from homology"/>
<feature type="binding site" evidence="10">
    <location>
        <begin position="172"/>
        <end position="179"/>
    </location>
    <ligand>
        <name>ATP</name>
        <dbReference type="ChEBI" id="CHEBI:30616"/>
    </ligand>
</feature>
<evidence type="ECO:0000259" key="12">
    <source>
        <dbReference type="PROSITE" id="PS51456"/>
    </source>
</evidence>
<dbReference type="Gene3D" id="1.20.5.370">
    <property type="match status" value="2"/>
</dbReference>
<dbReference type="InterPro" id="IPR027417">
    <property type="entry name" value="P-loop_NTPase"/>
</dbReference>
<feature type="compositionally biased region" description="Polar residues" evidence="11">
    <location>
        <begin position="1170"/>
        <end position="1187"/>
    </location>
</feature>
<feature type="region of interest" description="Disordered" evidence="11">
    <location>
        <begin position="1169"/>
        <end position="1211"/>
    </location>
</feature>
<dbReference type="CDD" id="cd01377">
    <property type="entry name" value="MYSc_class_II"/>
    <property type="match status" value="1"/>
</dbReference>
<evidence type="ECO:0000256" key="9">
    <source>
        <dbReference type="ARBA" id="ARBA00023203"/>
    </source>
</evidence>
<dbReference type="Pfam" id="PF00063">
    <property type="entry name" value="Myosin_head"/>
    <property type="match status" value="1"/>
</dbReference>
<dbReference type="Pfam" id="PF01576">
    <property type="entry name" value="Myosin_tail_1"/>
    <property type="match status" value="1"/>
</dbReference>
<keyword evidence="9 10" id="KW-0009">Actin-binding</keyword>
<feature type="compositionally biased region" description="Basic and acidic residues" evidence="11">
    <location>
        <begin position="1194"/>
        <end position="1208"/>
    </location>
</feature>
<feature type="region of interest" description="Disordered" evidence="11">
    <location>
        <begin position="1107"/>
        <end position="1127"/>
    </location>
</feature>
<dbReference type="EnsemblMetazoa" id="XM_021045702.2">
    <property type="protein sequence ID" value="XP_020901361.1"/>
    <property type="gene ID" value="LOC110239943"/>
</dbReference>
<dbReference type="GO" id="GO:0007015">
    <property type="term" value="P:actin filament organization"/>
    <property type="evidence" value="ECO:0007669"/>
    <property type="project" value="TreeGrafter"/>
</dbReference>
<name>A0A913XA98_EXADI</name>
<dbReference type="GeneID" id="110239943"/>
<keyword evidence="5 10" id="KW-0067">ATP-binding</keyword>
<dbReference type="Gene3D" id="1.20.5.340">
    <property type="match status" value="4"/>
</dbReference>
<dbReference type="InterPro" id="IPR036961">
    <property type="entry name" value="Kinesin_motor_dom_sf"/>
</dbReference>
<dbReference type="SUPFAM" id="SSF52540">
    <property type="entry name" value="P-loop containing nucleoside triphosphate hydrolases"/>
    <property type="match status" value="1"/>
</dbReference>
<accession>A0A913XA98</accession>
<evidence type="ECO:0000256" key="5">
    <source>
        <dbReference type="ARBA" id="ARBA00022840"/>
    </source>
</evidence>
<dbReference type="Gene3D" id="1.20.120.720">
    <property type="entry name" value="Myosin VI head, motor domain, U50 subdomain"/>
    <property type="match status" value="1"/>
</dbReference>
<dbReference type="InterPro" id="IPR014751">
    <property type="entry name" value="XRCC4-like_C"/>
</dbReference>
<dbReference type="Gene3D" id="1.20.58.530">
    <property type="match status" value="1"/>
</dbReference>
<evidence type="ECO:0000256" key="4">
    <source>
        <dbReference type="ARBA" id="ARBA00022741"/>
    </source>
</evidence>
<dbReference type="KEGG" id="epa:110239943"/>
<dbReference type="PANTHER" id="PTHR13140">
    <property type="entry name" value="MYOSIN"/>
    <property type="match status" value="1"/>
</dbReference>
<dbReference type="SUPFAM" id="SSF90257">
    <property type="entry name" value="Myosin rod fragments"/>
    <property type="match status" value="7"/>
</dbReference>
<dbReference type="PROSITE" id="PS51456">
    <property type="entry name" value="MYOSIN_MOTOR"/>
    <property type="match status" value="1"/>
</dbReference>
<feature type="region of interest" description="Disordered" evidence="11">
    <location>
        <begin position="1645"/>
        <end position="1664"/>
    </location>
</feature>
<evidence type="ECO:0000256" key="1">
    <source>
        <dbReference type="ARBA" id="ARBA00004657"/>
    </source>
</evidence>
<feature type="domain" description="Myosin motor" evidence="12">
    <location>
        <begin position="79"/>
        <end position="764"/>
    </location>
</feature>
<dbReference type="FunFam" id="1.10.10.820:FF:000001">
    <property type="entry name" value="Myosin heavy chain"/>
    <property type="match status" value="1"/>
</dbReference>
<keyword evidence="8 10" id="KW-0505">Motor protein</keyword>
<feature type="region of interest" description="Disordered" evidence="11">
    <location>
        <begin position="1893"/>
        <end position="1944"/>
    </location>
</feature>
<dbReference type="FunFam" id="1.20.120.720:FF:000001">
    <property type="entry name" value="Myosin heavy chain, muscle"/>
    <property type="match status" value="1"/>
</dbReference>
<evidence type="ECO:0008006" key="16">
    <source>
        <dbReference type="Google" id="ProtNLM"/>
    </source>
</evidence>
<dbReference type="Gene3D" id="2.30.30.360">
    <property type="entry name" value="Myosin S1 fragment, N-terminal"/>
    <property type="match status" value="1"/>
</dbReference>
<evidence type="ECO:0000259" key="13">
    <source>
        <dbReference type="PROSITE" id="PS51844"/>
    </source>
</evidence>
<dbReference type="GO" id="GO:0051015">
    <property type="term" value="F:actin filament binding"/>
    <property type="evidence" value="ECO:0007669"/>
    <property type="project" value="InterPro"/>
</dbReference>
<feature type="region of interest" description="Disordered" evidence="11">
    <location>
        <begin position="1055"/>
        <end position="1078"/>
    </location>
</feature>
<keyword evidence="15" id="KW-1185">Reference proteome</keyword>
<feature type="region of interest" description="Disordered" evidence="11">
    <location>
        <begin position="1812"/>
        <end position="1832"/>
    </location>
</feature>
<dbReference type="GO" id="GO:0016020">
    <property type="term" value="C:membrane"/>
    <property type="evidence" value="ECO:0007669"/>
    <property type="project" value="TreeGrafter"/>
</dbReference>
<evidence type="ECO:0000256" key="8">
    <source>
        <dbReference type="ARBA" id="ARBA00023175"/>
    </source>
</evidence>
<dbReference type="FunFam" id="1.20.5.370:FF:000008">
    <property type="entry name" value="Myosin heavy chain"/>
    <property type="match status" value="1"/>
</dbReference>
<reference evidence="14" key="1">
    <citation type="submission" date="2022-11" db="UniProtKB">
        <authorList>
            <consortium name="EnsemblMetazoa"/>
        </authorList>
    </citation>
    <scope>IDENTIFICATION</scope>
</reference>
<dbReference type="Pfam" id="PF02736">
    <property type="entry name" value="Myosin_N"/>
    <property type="match status" value="1"/>
</dbReference>
<feature type="region of interest" description="Disordered" evidence="11">
    <location>
        <begin position="1837"/>
        <end position="1856"/>
    </location>
</feature>
<dbReference type="SMART" id="SM00015">
    <property type="entry name" value="IQ"/>
    <property type="match status" value="1"/>
</dbReference>
<keyword evidence="4 10" id="KW-0547">Nucleotide-binding</keyword>
<comment type="subcellular location">
    <subcellularLocation>
        <location evidence="1">Cytoplasm</location>
        <location evidence="1">Myofibril</location>
    </subcellularLocation>
</comment>
<protein>
    <recommendedName>
        <fullName evidence="16">Myosin heavy chain</fullName>
    </recommendedName>
</protein>
<dbReference type="InterPro" id="IPR008989">
    <property type="entry name" value="Myosin_S1_N"/>
</dbReference>
<dbReference type="InterPro" id="IPR000048">
    <property type="entry name" value="IQ_motif_EF-hand-BS"/>
</dbReference>
<keyword evidence="7 10" id="KW-0518">Myosin</keyword>
<dbReference type="GO" id="GO:0016459">
    <property type="term" value="C:myosin complex"/>
    <property type="evidence" value="ECO:0007669"/>
    <property type="project" value="UniProtKB-KW"/>
</dbReference>
<feature type="compositionally biased region" description="Basic and acidic residues" evidence="11">
    <location>
        <begin position="1110"/>
        <end position="1125"/>
    </location>
</feature>
<dbReference type="PROSITE" id="PS50096">
    <property type="entry name" value="IQ"/>
    <property type="match status" value="1"/>
</dbReference>
<dbReference type="Gene3D" id="1.10.10.820">
    <property type="match status" value="1"/>
</dbReference>
<evidence type="ECO:0000256" key="10">
    <source>
        <dbReference type="PROSITE-ProRule" id="PRU00782"/>
    </source>
</evidence>
<dbReference type="GO" id="GO:0005524">
    <property type="term" value="F:ATP binding"/>
    <property type="evidence" value="ECO:0007669"/>
    <property type="project" value="UniProtKB-UniRule"/>
</dbReference>
<feature type="domain" description="Myosin N-terminal SH3-like" evidence="13">
    <location>
        <begin position="26"/>
        <end position="75"/>
    </location>
</feature>
<organism evidence="14 15">
    <name type="scientific">Exaiptasia diaphana</name>
    <name type="common">Tropical sea anemone</name>
    <name type="synonym">Aiptasia pulchella</name>
    <dbReference type="NCBI Taxonomy" id="2652724"/>
    <lineage>
        <taxon>Eukaryota</taxon>
        <taxon>Metazoa</taxon>
        <taxon>Cnidaria</taxon>
        <taxon>Anthozoa</taxon>
        <taxon>Hexacorallia</taxon>
        <taxon>Actiniaria</taxon>
        <taxon>Aiptasiidae</taxon>
        <taxon>Exaiptasia</taxon>
    </lineage>
</organism>
<evidence type="ECO:0000256" key="7">
    <source>
        <dbReference type="ARBA" id="ARBA00023123"/>
    </source>
</evidence>
<feature type="region of interest" description="Disordered" evidence="11">
    <location>
        <begin position="1228"/>
        <end position="1249"/>
    </location>
</feature>
<sequence length="1944" mass="223037">MEDENDPVAMLRVDKKALLAANKEFEAKKWVWISDPKEGYKAAEVKSTKGDTLVVETNDGKEETVKKDNTEQMNPPKFEKTEDMANLTYLNEASVIHNLKQRYFGGLIYTYSGLFCVAINPYRRLPIYTDKVVFAYRGKRKNEMPPHVFSICDNAYQNMLQDRENQSMLITGESGAGKTENTKKVIQYLAHVSGGLSHKDEKKSGGSLEDQVIQTNPILEAYGNAKTIRNNNSSRFGKFIRCHFGPQGKLAGADIEQYLLEKSRVIFQQEIERNYHIFYQILKGGSKELHADLLLDSNRKDEYAFLAKGAEIAEGIDDVEEFHNTEVAADTLGFTPEEKISMYKICAACLHWGNGKFKQRPREEQAEVADPKDLDKVSFLLKLPGADFIKNIIKPRIKVGREYVNQGRNVQQVHYSIGALTKSLYERMFLWLVDKANQTLMTKDRRAFFIGVLDIAGFEIFQFNSFEQLCINVTNEKLQQFFNHHMFVLEQEEYKREGIHWEFIDFGLDLLPTIDLIFAKGTGIFAVLEEECIVPKATDQTLLSKLMSTHDGKSVKFGKPKISGKKTINYHFEIHHYAGTVGYNIDSWLDKNKDPINEAVAGIFAKSGDPFIAQLWKDYATEGHSRKGGSFMTVSAKHKEQLNKLMDTLYSTSPHFVRCIIPNEMKKAGVIDTNLVLHQLRCNGVLEGIRICRKGFPNRIPFQEFKQRYQILAPTACSGQFMDGKKACEKLLGALTLEENEYRIGTTKVFFRAGVLGQLEDMRDERLAKIISMFQAYCKGFLMRKEYRKMCDQRIGISVIQRNVRKYLYLRNWNWWKLYTKVKPLLQVARADEEMKQKMEQLKEIEEKAAKEEALRKELEEKYTKLVEEKNQLFQDLEREQDASADAEERAAALEAKKNDLEAQLKEMSDQLEDEEDASAELSNVKHKLESEISEMKQDIEELDSALKKAEEEGKQKDKNIEQLNEELQQQDEAIAKVSKQKKQVEEQCAELEDQLQEEQNKVNHLNKVKTKLEQELDETQMNWEREKKLRADVEKVKRKVEGELKSTQDTLAEVEAAKQKSEEEVKKRDQNISQLNSKIDDQSSLIEQLKKKIKQLEARIAELEEELENERNNRSKAERARNELEQELDDLNDRLDEAGGATAAQMDLNKKREQDIVKLRKDLEEQALANEQTVNSMRAKQNQALQEMQDELDNVKKSKQKLEKEKSLLQNEGDDLAVTVETLQKQKQAAEKNNRALNDSLNEAKSQNDEFRKTISELEVVRGRFTQENAELGRVVEELENKNSQLGKNKKNLEQQLEEFKKQLEDEMRAKAEAANRLKNLEADYDTLQENFEELEDGKADMQKQLSRANTELQQWKNKYEQEGVAKLEELEDAKRKMAAKLSETEEALNAALTKAASAEKAKNRLNSELEDAIIDLEKATTNNSALEKRQKKIDQEINEWKAKLDEVQSDLDMAQKEARNYSTEMYRLKGTNDELNELLESLKRENKALQGEVADLGDQLGEGGKSVVELGKLKKRLEMEKEELQTAVEEAEGALEAEEGKVLKIQLELTQLRQEFERKLADRDEEIDNLRKNQQRQLDALQGSLDNEVKAKNEQARLRKKFESDCIELENNCENLMRGNQEFQKNVKKLQQQVKDLQLMVEEEQRGRDDARDASARAERRVGELSAELEDLRNQLEQADRARRAADQEKSEAVDRVTELTTQTNNLQQAKRKLDGQISTMQDELDDAENEAKAADERAKKAAADLLRVQADLLSAQDAAGAAERARLSAERIQNELQMKIEELEAAGGKALKNQIKKLEQRVKELERDLDTEAKRSNESQKLAKKNERRMKEIQFQADEDQKNLSRAQENSERLNNKIKKMRVAVEEAEALAASNLARYRKVQGELEEAEERIEGLESSLQKARGRGGGRSSGVMRTSSRETSRRGYSSTRSGSSASLDDE</sequence>
<dbReference type="OMA" id="RCYFASK"/>
<dbReference type="FunFam" id="2.30.30.360:FF:000001">
    <property type="entry name" value="Myosin heavy chain"/>
    <property type="match status" value="1"/>
</dbReference>
<dbReference type="OrthoDB" id="312459at2759"/>
<evidence type="ECO:0000256" key="2">
    <source>
        <dbReference type="ARBA" id="ARBA00008314"/>
    </source>
</evidence>
<dbReference type="GO" id="GO:0030016">
    <property type="term" value="C:myofibril"/>
    <property type="evidence" value="ECO:0007669"/>
    <property type="project" value="UniProtKB-SubCell"/>
</dbReference>
<dbReference type="SUPFAM" id="SSF57997">
    <property type="entry name" value="Tropomyosin"/>
    <property type="match status" value="1"/>
</dbReference>
<evidence type="ECO:0000256" key="11">
    <source>
        <dbReference type="SAM" id="MobiDB-lite"/>
    </source>
</evidence>
<evidence type="ECO:0000313" key="15">
    <source>
        <dbReference type="Proteomes" id="UP000887567"/>
    </source>
</evidence>
<feature type="compositionally biased region" description="Basic and acidic residues" evidence="11">
    <location>
        <begin position="1812"/>
        <end position="1821"/>
    </location>
</feature>